<evidence type="ECO:0000259" key="5">
    <source>
        <dbReference type="SMART" id="SM00092"/>
    </source>
</evidence>
<name>A0A0E9XWT3_ANGAN</name>
<dbReference type="SMART" id="SM00092">
    <property type="entry name" value="RNAse_Pc"/>
    <property type="match status" value="1"/>
</dbReference>
<evidence type="ECO:0000256" key="1">
    <source>
        <dbReference type="ARBA" id="ARBA00004613"/>
    </source>
</evidence>
<dbReference type="GO" id="GO:0004540">
    <property type="term" value="F:RNA nuclease activity"/>
    <property type="evidence" value="ECO:0007669"/>
    <property type="project" value="TreeGrafter"/>
</dbReference>
<keyword evidence="3" id="KW-0964">Secreted</keyword>
<accession>A0A0E9XWT3</accession>
<dbReference type="Gene3D" id="3.10.130.10">
    <property type="entry name" value="Ribonuclease A-like domain"/>
    <property type="match status" value="1"/>
</dbReference>
<dbReference type="InterPro" id="IPR023412">
    <property type="entry name" value="RNaseA_domain"/>
</dbReference>
<evidence type="ECO:0000256" key="2">
    <source>
        <dbReference type="ARBA" id="ARBA00005600"/>
    </source>
</evidence>
<dbReference type="InterPro" id="IPR036816">
    <property type="entry name" value="RNaseA-like_dom_sf"/>
</dbReference>
<comment type="subcellular location">
    <subcellularLocation>
        <location evidence="1">Secreted</location>
    </subcellularLocation>
</comment>
<comment type="similarity">
    <text evidence="2">Belongs to the pancreatic ribonuclease family.</text>
</comment>
<dbReference type="EMBL" id="GBXM01002409">
    <property type="protein sequence ID" value="JAI06169.1"/>
    <property type="molecule type" value="Transcribed_RNA"/>
</dbReference>
<dbReference type="InterPro" id="IPR001427">
    <property type="entry name" value="RNaseA"/>
</dbReference>
<proteinExistence type="inferred from homology"/>
<organism evidence="6">
    <name type="scientific">Anguilla anguilla</name>
    <name type="common">European freshwater eel</name>
    <name type="synonym">Muraena anguilla</name>
    <dbReference type="NCBI Taxonomy" id="7936"/>
    <lineage>
        <taxon>Eukaryota</taxon>
        <taxon>Metazoa</taxon>
        <taxon>Chordata</taxon>
        <taxon>Craniata</taxon>
        <taxon>Vertebrata</taxon>
        <taxon>Euteleostomi</taxon>
        <taxon>Actinopterygii</taxon>
        <taxon>Neopterygii</taxon>
        <taxon>Teleostei</taxon>
        <taxon>Anguilliformes</taxon>
        <taxon>Anguillidae</taxon>
        <taxon>Anguilla</taxon>
    </lineage>
</organism>
<dbReference type="SUPFAM" id="SSF54076">
    <property type="entry name" value="RNase A-like"/>
    <property type="match status" value="1"/>
</dbReference>
<reference evidence="6" key="2">
    <citation type="journal article" date="2015" name="Fish Shellfish Immunol.">
        <title>Early steps in the European eel (Anguilla anguilla)-Vibrio vulnificus interaction in the gills: Role of the RtxA13 toxin.</title>
        <authorList>
            <person name="Callol A."/>
            <person name="Pajuelo D."/>
            <person name="Ebbesson L."/>
            <person name="Teles M."/>
            <person name="MacKenzie S."/>
            <person name="Amaro C."/>
        </authorList>
    </citation>
    <scope>NUCLEOTIDE SEQUENCE</scope>
</reference>
<dbReference type="Pfam" id="PF00074">
    <property type="entry name" value="RnaseA"/>
    <property type="match status" value="1"/>
</dbReference>
<evidence type="ECO:0000313" key="6">
    <source>
        <dbReference type="EMBL" id="JAI06169.1"/>
    </source>
</evidence>
<dbReference type="PANTHER" id="PTHR11437">
    <property type="entry name" value="RIBONUCLEASE"/>
    <property type="match status" value="1"/>
</dbReference>
<evidence type="ECO:0000256" key="3">
    <source>
        <dbReference type="ARBA" id="ARBA00022525"/>
    </source>
</evidence>
<feature type="domain" description="Ribonuclease A-domain" evidence="5">
    <location>
        <begin position="1"/>
        <end position="97"/>
    </location>
</feature>
<keyword evidence="4" id="KW-1015">Disulfide bond</keyword>
<sequence>MTVKECNEKMAFINKRYNYNPCKRVNSVISALSLDSVNAVCDEEGEPYPMPNRTNLQKSSDQFHVITCNRSNQRGCDYTGSESNEIIIVGCNAGSYL</sequence>
<dbReference type="GO" id="GO:0005576">
    <property type="term" value="C:extracellular region"/>
    <property type="evidence" value="ECO:0007669"/>
    <property type="project" value="UniProtKB-SubCell"/>
</dbReference>
<dbReference type="GO" id="GO:0050830">
    <property type="term" value="P:defense response to Gram-positive bacterium"/>
    <property type="evidence" value="ECO:0007669"/>
    <property type="project" value="TreeGrafter"/>
</dbReference>
<dbReference type="GO" id="GO:0003676">
    <property type="term" value="F:nucleic acid binding"/>
    <property type="evidence" value="ECO:0007669"/>
    <property type="project" value="InterPro"/>
</dbReference>
<reference evidence="6" key="1">
    <citation type="submission" date="2014-11" db="EMBL/GenBank/DDBJ databases">
        <authorList>
            <person name="Amaro Gonzalez C."/>
        </authorList>
    </citation>
    <scope>NUCLEOTIDE SEQUENCE</scope>
</reference>
<protein>
    <recommendedName>
        <fullName evidence="5">Ribonuclease A-domain domain-containing protein</fullName>
    </recommendedName>
</protein>
<dbReference type="PANTHER" id="PTHR11437:SF10">
    <property type="entry name" value="ANGIOGENIN-RELATED"/>
    <property type="match status" value="1"/>
</dbReference>
<evidence type="ECO:0000256" key="4">
    <source>
        <dbReference type="ARBA" id="ARBA00023157"/>
    </source>
</evidence>
<dbReference type="AlphaFoldDB" id="A0A0E9XWT3"/>